<name>A0A0U3GRU6_9MICC</name>
<dbReference type="PANTHER" id="PTHR24321">
    <property type="entry name" value="DEHYDROGENASES, SHORT CHAIN"/>
    <property type="match status" value="1"/>
</dbReference>
<dbReference type="GO" id="GO:0016491">
    <property type="term" value="F:oxidoreductase activity"/>
    <property type="evidence" value="ECO:0007669"/>
    <property type="project" value="UniProtKB-KW"/>
</dbReference>
<dbReference type="AlphaFoldDB" id="A0A0U3GRU6"/>
<dbReference type="Proteomes" id="UP000065151">
    <property type="component" value="Chromosome"/>
</dbReference>
<dbReference type="PANTHER" id="PTHR24321:SF8">
    <property type="entry name" value="ESTRADIOL 17-BETA-DEHYDROGENASE 8-RELATED"/>
    <property type="match status" value="1"/>
</dbReference>
<evidence type="ECO:0000313" key="3">
    <source>
        <dbReference type="EMBL" id="ALV41926.1"/>
    </source>
</evidence>
<proteinExistence type="inferred from homology"/>
<organism evidence="3">
    <name type="scientific">Pseudarthrobacter sulfonivorans</name>
    <dbReference type="NCBI Taxonomy" id="121292"/>
    <lineage>
        <taxon>Bacteria</taxon>
        <taxon>Bacillati</taxon>
        <taxon>Actinomycetota</taxon>
        <taxon>Actinomycetes</taxon>
        <taxon>Micrococcales</taxon>
        <taxon>Micrococcaceae</taxon>
        <taxon>Pseudarthrobacter</taxon>
    </lineage>
</organism>
<protein>
    <submittedName>
        <fullName evidence="3">Short-chain dehydrogenase</fullName>
    </submittedName>
</protein>
<comment type="similarity">
    <text evidence="1">Belongs to the short-chain dehydrogenases/reductases (SDR) family.</text>
</comment>
<dbReference type="PRINTS" id="PR00081">
    <property type="entry name" value="GDHRDH"/>
</dbReference>
<dbReference type="InterPro" id="IPR036291">
    <property type="entry name" value="NAD(P)-bd_dom_sf"/>
</dbReference>
<dbReference type="PROSITE" id="PS00061">
    <property type="entry name" value="ADH_SHORT"/>
    <property type="match status" value="1"/>
</dbReference>
<dbReference type="RefSeq" id="WP_058931050.1">
    <property type="nucleotide sequence ID" value="NZ_CP013747.1"/>
</dbReference>
<accession>A0A0U3GRU6</accession>
<evidence type="ECO:0000313" key="4">
    <source>
        <dbReference type="Proteomes" id="UP000065151"/>
    </source>
</evidence>
<dbReference type="InterPro" id="IPR020904">
    <property type="entry name" value="Sc_DH/Rdtase_CS"/>
</dbReference>
<sequence length="247" mass="26004">MTRLIVITGSGRGLGFSIAERLAADGDRVVIAEKNAELAEQAAATLRERGLDATAIITDIADKASVAALADAVWKLGGADGLVNNAALADGVGGDAFWDLDEDFFQRVMTVNTYGTWLVSKHLYPHLAKKQTGSIVNIASDAALYGSPRLVHYVGSKGAVLAMTRTMARDAGAAGIRVNAVAPGLTRVEATESVPSSRYQLYEDNRVLTRDQVPEDVSGVVQFLLSDAAAFITGQNIVVDGGFVMGH</sequence>
<dbReference type="EMBL" id="CP013747">
    <property type="protein sequence ID" value="ALV41926.1"/>
    <property type="molecule type" value="Genomic_DNA"/>
</dbReference>
<evidence type="ECO:0000256" key="1">
    <source>
        <dbReference type="ARBA" id="ARBA00006484"/>
    </source>
</evidence>
<dbReference type="FunFam" id="3.40.50.720:FF:000084">
    <property type="entry name" value="Short-chain dehydrogenase reductase"/>
    <property type="match status" value="1"/>
</dbReference>
<dbReference type="Pfam" id="PF13561">
    <property type="entry name" value="adh_short_C2"/>
    <property type="match status" value="1"/>
</dbReference>
<dbReference type="InterPro" id="IPR002347">
    <property type="entry name" value="SDR_fam"/>
</dbReference>
<reference evidence="3 4" key="1">
    <citation type="submission" date="2015-12" db="EMBL/GenBank/DDBJ databases">
        <authorList>
            <person name="Shamseldin A."/>
            <person name="Moawad H."/>
            <person name="Abd El-Rahim W.M."/>
            <person name="Sadowsky M.J."/>
        </authorList>
    </citation>
    <scope>NUCLEOTIDE SEQUENCE [LARGE SCALE GENOMIC DNA]</scope>
    <source>
        <strain evidence="3 4">Ar51</strain>
    </source>
</reference>
<keyword evidence="2" id="KW-0560">Oxidoreductase</keyword>
<evidence type="ECO:0000256" key="2">
    <source>
        <dbReference type="ARBA" id="ARBA00023002"/>
    </source>
</evidence>
<dbReference type="Gene3D" id="3.40.50.720">
    <property type="entry name" value="NAD(P)-binding Rossmann-like Domain"/>
    <property type="match status" value="1"/>
</dbReference>
<dbReference type="KEGG" id="psul:AU252_12770"/>
<dbReference type="CDD" id="cd05233">
    <property type="entry name" value="SDR_c"/>
    <property type="match status" value="1"/>
</dbReference>
<dbReference type="SUPFAM" id="SSF51735">
    <property type="entry name" value="NAD(P)-binding Rossmann-fold domains"/>
    <property type="match status" value="1"/>
</dbReference>
<dbReference type="STRING" id="121292.AU252_12770"/>
<gene>
    <name evidence="3" type="ORF">AU252_12770</name>
</gene>
<dbReference type="PRINTS" id="PR00080">
    <property type="entry name" value="SDRFAMILY"/>
</dbReference>